<comment type="similarity">
    <text evidence="1">Belongs to the DHNA family.</text>
</comment>
<keyword evidence="2" id="KW-0413">Isomerase</keyword>
<proteinExistence type="inferred from homology"/>
<dbReference type="InterPro" id="IPR006157">
    <property type="entry name" value="FolB_dom"/>
</dbReference>
<dbReference type="InterPro" id="IPR043133">
    <property type="entry name" value="GTP-CH-I_C/QueF"/>
</dbReference>
<dbReference type="Gene3D" id="3.30.1130.10">
    <property type="match status" value="1"/>
</dbReference>
<dbReference type="EMBL" id="FNCI01000012">
    <property type="protein sequence ID" value="SDG39794.1"/>
    <property type="molecule type" value="Genomic_DNA"/>
</dbReference>
<dbReference type="GO" id="GO:0004150">
    <property type="term" value="F:dihydroneopterin aldolase activity"/>
    <property type="evidence" value="ECO:0007669"/>
    <property type="project" value="InterPro"/>
</dbReference>
<evidence type="ECO:0000256" key="5">
    <source>
        <dbReference type="ARBA" id="ARBA00044197"/>
    </source>
</evidence>
<dbReference type="AlphaFoldDB" id="A0A1G7TXQ4"/>
<evidence type="ECO:0000256" key="3">
    <source>
        <dbReference type="ARBA" id="ARBA00043806"/>
    </source>
</evidence>
<dbReference type="Proteomes" id="UP000198641">
    <property type="component" value="Unassembled WGS sequence"/>
</dbReference>
<keyword evidence="9" id="KW-1185">Reference proteome</keyword>
<evidence type="ECO:0000313" key="9">
    <source>
        <dbReference type="Proteomes" id="UP000198641"/>
    </source>
</evidence>
<dbReference type="STRING" id="284577.SAMN05216571_11216"/>
<gene>
    <name evidence="8" type="ORF">SAMN05216571_11216</name>
</gene>
<dbReference type="SMART" id="SM00905">
    <property type="entry name" value="FolB"/>
    <property type="match status" value="1"/>
</dbReference>
<name>A0A1G7TXQ4_9GAMM</name>
<dbReference type="PANTHER" id="PTHR42844:SF10">
    <property type="entry name" value="DIHYDRONEOPTERIN TRIPHOSPHATE 2'-EPIMERASE"/>
    <property type="match status" value="1"/>
</dbReference>
<comment type="catalytic activity">
    <reaction evidence="3">
        <text>7,8-dihydroneopterin 3'-triphosphate = 7,8-dihydromonapterin 3'-triphosphate</text>
        <dbReference type="Rhea" id="RHEA:28346"/>
        <dbReference type="ChEBI" id="CHEBI:58462"/>
        <dbReference type="ChEBI" id="CHEBI:61186"/>
        <dbReference type="EC" id="5.1.99.7"/>
    </reaction>
</comment>
<dbReference type="GO" id="GO:0008719">
    <property type="term" value="F:dihydroneopterin triphosphate 2'-epimerase activity"/>
    <property type="evidence" value="ECO:0007669"/>
    <property type="project" value="UniProtKB-EC"/>
</dbReference>
<reference evidence="8 9" key="1">
    <citation type="submission" date="2016-10" db="EMBL/GenBank/DDBJ databases">
        <authorList>
            <person name="de Groot N.N."/>
        </authorList>
    </citation>
    <scope>NUCLEOTIDE SEQUENCE [LARGE SCALE GENOMIC DNA]</scope>
    <source>
        <strain evidence="8 9">BH539</strain>
    </source>
</reference>
<feature type="domain" description="Dihydroneopterin aldolase/epimerase" evidence="7">
    <location>
        <begin position="18"/>
        <end position="128"/>
    </location>
</feature>
<organism evidence="8 9">
    <name type="scientific">Onishia taeanensis</name>
    <dbReference type="NCBI Taxonomy" id="284577"/>
    <lineage>
        <taxon>Bacteria</taxon>
        <taxon>Pseudomonadati</taxon>
        <taxon>Pseudomonadota</taxon>
        <taxon>Gammaproteobacteria</taxon>
        <taxon>Oceanospirillales</taxon>
        <taxon>Halomonadaceae</taxon>
        <taxon>Onishia</taxon>
    </lineage>
</organism>
<dbReference type="InterPro" id="IPR006156">
    <property type="entry name" value="Dihydroneopterin_aldolase"/>
</dbReference>
<evidence type="ECO:0000256" key="4">
    <source>
        <dbReference type="ARBA" id="ARBA00044039"/>
    </source>
</evidence>
<dbReference type="GO" id="GO:0005829">
    <property type="term" value="C:cytosol"/>
    <property type="evidence" value="ECO:0007669"/>
    <property type="project" value="TreeGrafter"/>
</dbReference>
<accession>A0A1G7TXQ4</accession>
<sequence>MPLHALNDQHLDHDLATIRIKNLRLRTYIGIKEEEIRNRQDVVINAVIRYRADRAVQFNHIDQALNYRTITKHVITHVEENRFLLLERMTREVLDIIMSYEQVLTAQVEIDKLHALRFSDSVSITLSDSREVAAGA</sequence>
<evidence type="ECO:0000256" key="2">
    <source>
        <dbReference type="ARBA" id="ARBA00023235"/>
    </source>
</evidence>
<dbReference type="NCBIfam" id="NF008418">
    <property type="entry name" value="PRK11245.1"/>
    <property type="match status" value="1"/>
</dbReference>
<dbReference type="GO" id="GO:0006760">
    <property type="term" value="P:folic acid-containing compound metabolic process"/>
    <property type="evidence" value="ECO:0007669"/>
    <property type="project" value="InterPro"/>
</dbReference>
<dbReference type="RefSeq" id="WP_092527319.1">
    <property type="nucleotide sequence ID" value="NZ_FNCI01000012.1"/>
</dbReference>
<dbReference type="NCBIfam" id="TIGR00526">
    <property type="entry name" value="folB_dom"/>
    <property type="match status" value="1"/>
</dbReference>
<evidence type="ECO:0000256" key="6">
    <source>
        <dbReference type="ARBA" id="ARBA00044306"/>
    </source>
</evidence>
<dbReference type="EC" id="5.1.99.7" evidence="4"/>
<evidence type="ECO:0000313" key="8">
    <source>
        <dbReference type="EMBL" id="SDG39794.1"/>
    </source>
</evidence>
<dbReference type="OrthoDB" id="1121389at2"/>
<evidence type="ECO:0000256" key="1">
    <source>
        <dbReference type="ARBA" id="ARBA00005708"/>
    </source>
</evidence>
<dbReference type="PANTHER" id="PTHR42844">
    <property type="entry name" value="DIHYDRONEOPTERIN ALDOLASE 1-RELATED"/>
    <property type="match status" value="1"/>
</dbReference>
<dbReference type="SUPFAM" id="SSF55620">
    <property type="entry name" value="Tetrahydrobiopterin biosynthesis enzymes-like"/>
    <property type="match status" value="1"/>
</dbReference>
<evidence type="ECO:0000259" key="7">
    <source>
        <dbReference type="SMART" id="SM00905"/>
    </source>
</evidence>
<protein>
    <recommendedName>
        <fullName evidence="5">Dihydroneopterin triphosphate 2'-epimerase</fullName>
        <ecNumber evidence="4">5.1.99.7</ecNumber>
    </recommendedName>
    <alternativeName>
        <fullName evidence="6">D-erythro-7,8-dihydroneopterin triphosphate epimerase</fullName>
    </alternativeName>
</protein>
<dbReference type="Pfam" id="PF02152">
    <property type="entry name" value="FolB"/>
    <property type="match status" value="1"/>
</dbReference>